<accession>A0ABT5Z1D1</accession>
<proteinExistence type="predicted"/>
<sequence>MARSAAVLAETIEREDAEVATRIAEIPGGLERINIVEYDYLRTMRAAELAWLPDLIDELTPR</sequence>
<gene>
    <name evidence="1" type="ORF">P2L57_18515</name>
</gene>
<evidence type="ECO:0000313" key="2">
    <source>
        <dbReference type="Proteomes" id="UP001220022"/>
    </source>
</evidence>
<evidence type="ECO:0000313" key="1">
    <source>
        <dbReference type="EMBL" id="MDF2257636.1"/>
    </source>
</evidence>
<dbReference type="EMBL" id="JARHTQ010000011">
    <property type="protein sequence ID" value="MDF2257636.1"/>
    <property type="molecule type" value="Genomic_DNA"/>
</dbReference>
<reference evidence="1 2" key="1">
    <citation type="submission" date="2023-03" db="EMBL/GenBank/DDBJ databases">
        <title>Draft genome sequence of type strain Streptomyces ferralitis JCM 14344.</title>
        <authorList>
            <person name="Klaysubun C."/>
            <person name="Duangmal K."/>
        </authorList>
    </citation>
    <scope>NUCLEOTIDE SEQUENCE [LARGE SCALE GENOMIC DNA]</scope>
    <source>
        <strain evidence="1 2">JCM 14344</strain>
    </source>
</reference>
<dbReference type="RefSeq" id="WP_275816147.1">
    <property type="nucleotide sequence ID" value="NZ_BAAANM010000027.1"/>
</dbReference>
<dbReference type="Proteomes" id="UP001220022">
    <property type="component" value="Unassembled WGS sequence"/>
</dbReference>
<comment type="caution">
    <text evidence="1">The sequence shown here is derived from an EMBL/GenBank/DDBJ whole genome shotgun (WGS) entry which is preliminary data.</text>
</comment>
<keyword evidence="2" id="KW-1185">Reference proteome</keyword>
<protein>
    <submittedName>
        <fullName evidence="1">Uncharacterized protein</fullName>
    </submittedName>
</protein>
<organism evidence="1 2">
    <name type="scientific">Streptantibioticus ferralitis</name>
    <dbReference type="NCBI Taxonomy" id="236510"/>
    <lineage>
        <taxon>Bacteria</taxon>
        <taxon>Bacillati</taxon>
        <taxon>Actinomycetota</taxon>
        <taxon>Actinomycetes</taxon>
        <taxon>Kitasatosporales</taxon>
        <taxon>Streptomycetaceae</taxon>
        <taxon>Streptantibioticus</taxon>
    </lineage>
</organism>
<name>A0ABT5Z1D1_9ACTN</name>